<dbReference type="EMBL" id="JANPWB010000005">
    <property type="protein sequence ID" value="KAJ1184304.1"/>
    <property type="molecule type" value="Genomic_DNA"/>
</dbReference>
<evidence type="ECO:0000313" key="2">
    <source>
        <dbReference type="EMBL" id="KAJ1184304.1"/>
    </source>
</evidence>
<evidence type="ECO:0000256" key="1">
    <source>
        <dbReference type="SAM" id="MobiDB-lite"/>
    </source>
</evidence>
<accession>A0AAV7U7J9</accession>
<dbReference type="Proteomes" id="UP001066276">
    <property type="component" value="Chromosome 3_1"/>
</dbReference>
<feature type="region of interest" description="Disordered" evidence="1">
    <location>
        <begin position="42"/>
        <end position="67"/>
    </location>
</feature>
<proteinExistence type="predicted"/>
<sequence>MRRRTWRRCLRRGRLPGSKALGRAPEGCSERLAFQRLPSERAAQTLGYRNPELQRREEPGHGAATFQ</sequence>
<organism evidence="2 3">
    <name type="scientific">Pleurodeles waltl</name>
    <name type="common">Iberian ribbed newt</name>
    <dbReference type="NCBI Taxonomy" id="8319"/>
    <lineage>
        <taxon>Eukaryota</taxon>
        <taxon>Metazoa</taxon>
        <taxon>Chordata</taxon>
        <taxon>Craniata</taxon>
        <taxon>Vertebrata</taxon>
        <taxon>Euteleostomi</taxon>
        <taxon>Amphibia</taxon>
        <taxon>Batrachia</taxon>
        <taxon>Caudata</taxon>
        <taxon>Salamandroidea</taxon>
        <taxon>Salamandridae</taxon>
        <taxon>Pleurodelinae</taxon>
        <taxon>Pleurodeles</taxon>
    </lineage>
</organism>
<comment type="caution">
    <text evidence="2">The sequence shown here is derived from an EMBL/GenBank/DDBJ whole genome shotgun (WGS) entry which is preliminary data.</text>
</comment>
<reference evidence="2" key="1">
    <citation type="journal article" date="2022" name="bioRxiv">
        <title>Sequencing and chromosome-scale assembly of the giantPleurodeles waltlgenome.</title>
        <authorList>
            <person name="Brown T."/>
            <person name="Elewa A."/>
            <person name="Iarovenko S."/>
            <person name="Subramanian E."/>
            <person name="Araus A.J."/>
            <person name="Petzold A."/>
            <person name="Susuki M."/>
            <person name="Suzuki K.-i.T."/>
            <person name="Hayashi T."/>
            <person name="Toyoda A."/>
            <person name="Oliveira C."/>
            <person name="Osipova E."/>
            <person name="Leigh N.D."/>
            <person name="Simon A."/>
            <person name="Yun M.H."/>
        </authorList>
    </citation>
    <scope>NUCLEOTIDE SEQUENCE</scope>
    <source>
        <strain evidence="2">20211129_DDA</strain>
        <tissue evidence="2">Liver</tissue>
    </source>
</reference>
<dbReference type="AlphaFoldDB" id="A0AAV7U7J9"/>
<keyword evidence="3" id="KW-1185">Reference proteome</keyword>
<gene>
    <name evidence="2" type="ORF">NDU88_001112</name>
</gene>
<evidence type="ECO:0000313" key="3">
    <source>
        <dbReference type="Proteomes" id="UP001066276"/>
    </source>
</evidence>
<name>A0AAV7U7J9_PLEWA</name>
<protein>
    <submittedName>
        <fullName evidence="2">Uncharacterized protein</fullName>
    </submittedName>
</protein>